<dbReference type="Gene3D" id="3.40.630.30">
    <property type="match status" value="1"/>
</dbReference>
<keyword evidence="1" id="KW-0808">Transferase</keyword>
<protein>
    <submittedName>
        <fullName evidence="4">Ribosomal protein S18 acetylase RimI-like enzyme</fullName>
    </submittedName>
</protein>
<dbReference type="EMBL" id="QJSX01000020">
    <property type="protein sequence ID" value="PYE49952.1"/>
    <property type="molecule type" value="Genomic_DNA"/>
</dbReference>
<dbReference type="GO" id="GO:0005840">
    <property type="term" value="C:ribosome"/>
    <property type="evidence" value="ECO:0007669"/>
    <property type="project" value="UniProtKB-KW"/>
</dbReference>
<gene>
    <name evidence="4" type="ORF">DES52_12037</name>
</gene>
<dbReference type="Pfam" id="PF00583">
    <property type="entry name" value="Acetyltransf_1"/>
    <property type="match status" value="2"/>
</dbReference>
<evidence type="ECO:0000259" key="3">
    <source>
        <dbReference type="PROSITE" id="PS51186"/>
    </source>
</evidence>
<feature type="domain" description="N-acetyltransferase" evidence="3">
    <location>
        <begin position="175"/>
        <end position="329"/>
    </location>
</feature>
<dbReference type="InterPro" id="IPR016181">
    <property type="entry name" value="Acyl_CoA_acyltransferase"/>
</dbReference>
<dbReference type="PROSITE" id="PS51186">
    <property type="entry name" value="GNAT"/>
    <property type="match status" value="2"/>
</dbReference>
<sequence>MLPMIMPVTLPFRLRAFTPDDYDAFASLHATLFPEHPSTPDEWRDTDRQAERDERLKQGRLVAEHDGTLVGFAEYSQNPGMYHPRRFILAGGVLESVRGQGLGRKLYDALLSRLEPFDPLSVRARAREDAERALRFLAERGFVETQRAWEATIDPRTFDFSPYEGLEANLRERGITLHALTELMHRDDWRELIYDAFSDTRLDVPRSEPATPLSFEQFREYILEDSMFLPDAYFVALQGDRAVGTSDLYRSGAADGLFTGYTGVRREARGQGVALALKLRALRYARNRGAPWVRTDNASTNAPMLAVNEKLGFRREPAWLSFQKVLAET</sequence>
<name>A0A318S480_9DEIO</name>
<keyword evidence="2" id="KW-0012">Acyltransferase</keyword>
<evidence type="ECO:0000313" key="4">
    <source>
        <dbReference type="EMBL" id="PYE49952.1"/>
    </source>
</evidence>
<accession>A0A318S480</accession>
<dbReference type="PANTHER" id="PTHR43877">
    <property type="entry name" value="AMINOALKYLPHOSPHONATE N-ACETYLTRANSFERASE-RELATED-RELATED"/>
    <property type="match status" value="1"/>
</dbReference>
<proteinExistence type="predicted"/>
<comment type="caution">
    <text evidence="4">The sequence shown here is derived from an EMBL/GenBank/DDBJ whole genome shotgun (WGS) entry which is preliminary data.</text>
</comment>
<keyword evidence="5" id="KW-1185">Reference proteome</keyword>
<dbReference type="CDD" id="cd04301">
    <property type="entry name" value="NAT_SF"/>
    <property type="match status" value="2"/>
</dbReference>
<keyword evidence="4" id="KW-0687">Ribonucleoprotein</keyword>
<dbReference type="AlphaFoldDB" id="A0A318S480"/>
<reference evidence="4 5" key="1">
    <citation type="submission" date="2018-06" db="EMBL/GenBank/DDBJ databases">
        <title>Genomic Encyclopedia of Type Strains, Phase IV (KMG-IV): sequencing the most valuable type-strain genomes for metagenomic binning, comparative biology and taxonomic classification.</title>
        <authorList>
            <person name="Goeker M."/>
        </authorList>
    </citation>
    <scope>NUCLEOTIDE SEQUENCE [LARGE SCALE GENOMIC DNA]</scope>
    <source>
        <strain evidence="4 5">DSM 18048</strain>
    </source>
</reference>
<dbReference type="InterPro" id="IPR050832">
    <property type="entry name" value="Bact_Acetyltransf"/>
</dbReference>
<organism evidence="4 5">
    <name type="scientific">Deinococcus yavapaiensis KR-236</name>
    <dbReference type="NCBI Taxonomy" id="694435"/>
    <lineage>
        <taxon>Bacteria</taxon>
        <taxon>Thermotogati</taxon>
        <taxon>Deinococcota</taxon>
        <taxon>Deinococci</taxon>
        <taxon>Deinococcales</taxon>
        <taxon>Deinococcaceae</taxon>
        <taxon>Deinococcus</taxon>
    </lineage>
</organism>
<dbReference type="InterPro" id="IPR000182">
    <property type="entry name" value="GNAT_dom"/>
</dbReference>
<evidence type="ECO:0000256" key="2">
    <source>
        <dbReference type="ARBA" id="ARBA00023315"/>
    </source>
</evidence>
<keyword evidence="4" id="KW-0689">Ribosomal protein</keyword>
<dbReference type="SUPFAM" id="SSF55729">
    <property type="entry name" value="Acyl-CoA N-acyltransferases (Nat)"/>
    <property type="match status" value="2"/>
</dbReference>
<dbReference type="GO" id="GO:0016747">
    <property type="term" value="F:acyltransferase activity, transferring groups other than amino-acyl groups"/>
    <property type="evidence" value="ECO:0007669"/>
    <property type="project" value="InterPro"/>
</dbReference>
<evidence type="ECO:0000313" key="5">
    <source>
        <dbReference type="Proteomes" id="UP000248326"/>
    </source>
</evidence>
<evidence type="ECO:0000256" key="1">
    <source>
        <dbReference type="ARBA" id="ARBA00022679"/>
    </source>
</evidence>
<dbReference type="Proteomes" id="UP000248326">
    <property type="component" value="Unassembled WGS sequence"/>
</dbReference>
<dbReference type="PANTHER" id="PTHR43877:SF6">
    <property type="entry name" value="GCN5-RELATED N-ACETYLTRANSFERASE"/>
    <property type="match status" value="1"/>
</dbReference>
<feature type="domain" description="N-acetyltransferase" evidence="3">
    <location>
        <begin position="12"/>
        <end position="159"/>
    </location>
</feature>